<dbReference type="InterPro" id="IPR005170">
    <property type="entry name" value="Transptr-assoc_dom"/>
</dbReference>
<comment type="caution">
    <text evidence="9">The sequence shown here is derived from an EMBL/GenBank/DDBJ whole genome shotgun (WGS) entry which is preliminary data.</text>
</comment>
<dbReference type="InterPro" id="IPR000644">
    <property type="entry name" value="CBS_dom"/>
</dbReference>
<name>A0ABU8WLJ5_9BURK</name>
<feature type="region of interest" description="Disordered" evidence="7">
    <location>
        <begin position="163"/>
        <end position="186"/>
    </location>
</feature>
<dbReference type="Gene3D" id="3.30.465.10">
    <property type="match status" value="1"/>
</dbReference>
<dbReference type="SUPFAM" id="SSF56176">
    <property type="entry name" value="FAD-binding/transporter-associated domain-like"/>
    <property type="match status" value="1"/>
</dbReference>
<reference evidence="9 10" key="1">
    <citation type="submission" date="2024-03" db="EMBL/GenBank/DDBJ databases">
        <title>Novel species of the genus Variovorax.</title>
        <authorList>
            <person name="Liu Q."/>
            <person name="Xin Y.-H."/>
        </authorList>
    </citation>
    <scope>NUCLEOTIDE SEQUENCE [LARGE SCALE GENOMIC DNA]</scope>
    <source>
        <strain evidence="9 10">KACC 18900</strain>
    </source>
</reference>
<keyword evidence="4" id="KW-1133">Transmembrane helix</keyword>
<organism evidence="9 10">
    <name type="scientific">Variovorax rhizosphaerae</name>
    <dbReference type="NCBI Taxonomy" id="1836200"/>
    <lineage>
        <taxon>Bacteria</taxon>
        <taxon>Pseudomonadati</taxon>
        <taxon>Pseudomonadota</taxon>
        <taxon>Betaproteobacteria</taxon>
        <taxon>Burkholderiales</taxon>
        <taxon>Comamonadaceae</taxon>
        <taxon>Variovorax</taxon>
    </lineage>
</organism>
<evidence type="ECO:0000313" key="10">
    <source>
        <dbReference type="Proteomes" id="UP001385892"/>
    </source>
</evidence>
<dbReference type="Pfam" id="PF03471">
    <property type="entry name" value="CorC_HlyC"/>
    <property type="match status" value="1"/>
</dbReference>
<gene>
    <name evidence="9" type="ORF">WKW82_13370</name>
</gene>
<dbReference type="RefSeq" id="WP_340342767.1">
    <property type="nucleotide sequence ID" value="NZ_JBBKZT010000005.1"/>
</dbReference>
<keyword evidence="5" id="KW-0129">CBS domain</keyword>
<protein>
    <submittedName>
        <fullName evidence="9">Transporter associated domain-containing protein</fullName>
    </submittedName>
</protein>
<feature type="compositionally biased region" description="Polar residues" evidence="7">
    <location>
        <begin position="175"/>
        <end position="186"/>
    </location>
</feature>
<feature type="domain" description="Transporter-associated" evidence="8">
    <location>
        <begin position="74"/>
        <end position="155"/>
    </location>
</feature>
<dbReference type="PANTHER" id="PTHR22777:SF15">
    <property type="entry name" value="UPF0053 INNER MEMBRANE PROTEIN YOAE"/>
    <property type="match status" value="1"/>
</dbReference>
<evidence type="ECO:0000259" key="8">
    <source>
        <dbReference type="SMART" id="SM01091"/>
    </source>
</evidence>
<dbReference type="InterPro" id="IPR046342">
    <property type="entry name" value="CBS_dom_sf"/>
</dbReference>
<evidence type="ECO:0000256" key="6">
    <source>
        <dbReference type="ARBA" id="ARBA00023136"/>
    </source>
</evidence>
<comment type="subcellular location">
    <subcellularLocation>
        <location evidence="1">Membrane</location>
        <topology evidence="1">Multi-pass membrane protein</topology>
    </subcellularLocation>
</comment>
<evidence type="ECO:0000256" key="1">
    <source>
        <dbReference type="ARBA" id="ARBA00004141"/>
    </source>
</evidence>
<sequence length="186" mass="20008">MRDDKVDGNDLRPPLYVAESTSAIRVIDILRTARGQLVLANDEHGALRGLVTPIDVLEAIAGEFPDEDETLEVQDTGPNQWTVAGMADLRLLEQALQTHDLLGDDGSYISMAGLLLAKLGHQPGVGDVWSHGDLEFRIADADAQRIKSVAVRRLTREQAALEDASLSAVRPSSHAGATQNLNPSPT</sequence>
<evidence type="ECO:0000256" key="4">
    <source>
        <dbReference type="ARBA" id="ARBA00022989"/>
    </source>
</evidence>
<proteinExistence type="predicted"/>
<keyword evidence="10" id="KW-1185">Reference proteome</keyword>
<keyword evidence="2" id="KW-0812">Transmembrane</keyword>
<evidence type="ECO:0000256" key="2">
    <source>
        <dbReference type="ARBA" id="ARBA00022692"/>
    </source>
</evidence>
<dbReference type="Proteomes" id="UP001385892">
    <property type="component" value="Unassembled WGS sequence"/>
</dbReference>
<dbReference type="Gene3D" id="3.10.580.10">
    <property type="entry name" value="CBS-domain"/>
    <property type="match status" value="1"/>
</dbReference>
<dbReference type="EMBL" id="JBBKZT010000005">
    <property type="protein sequence ID" value="MEJ8847643.1"/>
    <property type="molecule type" value="Genomic_DNA"/>
</dbReference>
<evidence type="ECO:0000256" key="7">
    <source>
        <dbReference type="SAM" id="MobiDB-lite"/>
    </source>
</evidence>
<keyword evidence="3" id="KW-0677">Repeat</keyword>
<evidence type="ECO:0000256" key="3">
    <source>
        <dbReference type="ARBA" id="ARBA00022737"/>
    </source>
</evidence>
<keyword evidence="6" id="KW-0472">Membrane</keyword>
<dbReference type="SMART" id="SM01091">
    <property type="entry name" value="CorC_HlyC"/>
    <property type="match status" value="1"/>
</dbReference>
<accession>A0ABU8WLJ5</accession>
<evidence type="ECO:0000313" key="9">
    <source>
        <dbReference type="EMBL" id="MEJ8847643.1"/>
    </source>
</evidence>
<dbReference type="SUPFAM" id="SSF54631">
    <property type="entry name" value="CBS-domain pair"/>
    <property type="match status" value="1"/>
</dbReference>
<dbReference type="PANTHER" id="PTHR22777">
    <property type="entry name" value="HEMOLYSIN-RELATED"/>
    <property type="match status" value="1"/>
</dbReference>
<dbReference type="InterPro" id="IPR016169">
    <property type="entry name" value="FAD-bd_PCMH_sub2"/>
</dbReference>
<evidence type="ECO:0000256" key="5">
    <source>
        <dbReference type="ARBA" id="ARBA00023122"/>
    </source>
</evidence>
<dbReference type="InterPro" id="IPR036318">
    <property type="entry name" value="FAD-bd_PCMH-like_sf"/>
</dbReference>
<dbReference type="Pfam" id="PF00571">
    <property type="entry name" value="CBS"/>
    <property type="match status" value="1"/>
</dbReference>